<dbReference type="Pfam" id="PF03958">
    <property type="entry name" value="Secretin_N"/>
    <property type="match status" value="1"/>
</dbReference>
<dbReference type="InterPro" id="IPR011662">
    <property type="entry name" value="Secretin/TonB_short_N"/>
</dbReference>
<keyword evidence="4 9" id="KW-0732">Signal</keyword>
<comment type="subcellular location">
    <subcellularLocation>
        <location evidence="1 8">Cell outer membrane</location>
    </subcellularLocation>
</comment>
<sequence>MISRIKRNIYFLLALLPGLAGAATQVTDIEFASLQGDQFEIRLQFSEQPPETNAYEIGNPARLVVDFPGVESSLSQKKYALGFENANEAVIISDGSRTRLIVNLNQSIPFEIDSDNNSVTVRAGAGTGIETNLSSRSDSLAAVASQVALSQGSSTANTAVTTALKHNALAVTDVDFRRGEDGSGSIHISLSQPSVNVDIDRSNHQIQLSFYQTELPDQFDRRLDVVDFATPVKTIDSKQEGTTTTVTIDASGQYDYLAYQADGQYVVNIKPLTDAEVEEQSKKFAFSGERLTLDFQDIEVRSVLQIIAEFTSLNLVASDTVTGNITLWLDDVPWDQALEIILKAKGLDKRQEGNVLMVAPAAEIAEQERLQVEANKQLQELAPLETTFVRIKYADAAEIFELFTASRSDEGQSSGGGREGNATTTILSERGSAIVDERTNTIILTDTEDKINAFKRLIDEIDVPIKQVLIEARIVIANTDFKKELGVTWGLAGIDKLAGSTTSSAFGDRTLGFSGRRSGLAPGAGVKESFTYSADEIETDNGADGVPGGGDDGPTTYTRAFDFGLGDSLAVDLGVANPTGSFSLGYLTDNFLIDLELSALESDGFGEIVSQPKVLTGDKQQAVIKSGTEIAYQKATSSGATSIEFKEAVLQLEVTPQITPDNRIIMDLLVSQDSVGAFTPTGEPSIDITQIETQALVGNGQTLVLGGIFQTEEVNGTEKVPLLGDLPLLGKLFRNDLRNIEKREILIFITPKIIDDNLLDR</sequence>
<dbReference type="InterPro" id="IPR013355">
    <property type="entry name" value="Pilus_4_PilQ"/>
</dbReference>
<dbReference type="SMART" id="SM00965">
    <property type="entry name" value="STN"/>
    <property type="match status" value="1"/>
</dbReference>
<dbReference type="InterPro" id="IPR021731">
    <property type="entry name" value="AMIN_dom"/>
</dbReference>
<proteinExistence type="inferred from homology"/>
<evidence type="ECO:0000256" key="8">
    <source>
        <dbReference type="RuleBase" id="RU004004"/>
    </source>
</evidence>
<evidence type="ECO:0000256" key="5">
    <source>
        <dbReference type="ARBA" id="ARBA00022927"/>
    </source>
</evidence>
<feature type="signal peptide" evidence="9">
    <location>
        <begin position="1"/>
        <end position="22"/>
    </location>
</feature>
<evidence type="ECO:0000256" key="6">
    <source>
        <dbReference type="ARBA" id="ARBA00023136"/>
    </source>
</evidence>
<dbReference type="Gene3D" id="2.60.40.3500">
    <property type="match status" value="1"/>
</dbReference>
<evidence type="ECO:0000256" key="7">
    <source>
        <dbReference type="ARBA" id="ARBA00023237"/>
    </source>
</evidence>
<name>A0ABY5TL50_9GAMM</name>
<keyword evidence="6" id="KW-0472">Membrane</keyword>
<evidence type="ECO:0000259" key="10">
    <source>
        <dbReference type="SMART" id="SM00965"/>
    </source>
</evidence>
<dbReference type="PANTHER" id="PTHR30604:SF1">
    <property type="entry name" value="DNA UTILIZATION PROTEIN HOFQ"/>
    <property type="match status" value="1"/>
</dbReference>
<dbReference type="Proteomes" id="UP001059934">
    <property type="component" value="Chromosome"/>
</dbReference>
<evidence type="ECO:0000256" key="4">
    <source>
        <dbReference type="ARBA" id="ARBA00022729"/>
    </source>
</evidence>
<evidence type="ECO:0000256" key="1">
    <source>
        <dbReference type="ARBA" id="ARBA00004442"/>
    </source>
</evidence>
<dbReference type="PROSITE" id="PS00875">
    <property type="entry name" value="T2SP_D"/>
    <property type="match status" value="1"/>
</dbReference>
<feature type="chain" id="PRO_5046486705" evidence="9">
    <location>
        <begin position="23"/>
        <end position="761"/>
    </location>
</feature>
<evidence type="ECO:0000256" key="2">
    <source>
        <dbReference type="ARBA" id="ARBA00006304"/>
    </source>
</evidence>
<dbReference type="InterPro" id="IPR038591">
    <property type="entry name" value="NolW-like_sf"/>
</dbReference>
<comment type="similarity">
    <text evidence="2">Belongs to the bacterial secretin family. PilQ subfamily.</text>
</comment>
<feature type="domain" description="Secretin/TonB short N-terminal" evidence="10">
    <location>
        <begin position="313"/>
        <end position="361"/>
    </location>
</feature>
<keyword evidence="7" id="KW-0998">Cell outer membrane</keyword>
<dbReference type="Pfam" id="PF11741">
    <property type="entry name" value="AMIN"/>
    <property type="match status" value="1"/>
</dbReference>
<evidence type="ECO:0000313" key="12">
    <source>
        <dbReference type="Proteomes" id="UP001059934"/>
    </source>
</evidence>
<organism evidence="11 12">
    <name type="scientific">SAR92 clade bacterium H455</name>
    <dbReference type="NCBI Taxonomy" id="2974818"/>
    <lineage>
        <taxon>Bacteria</taxon>
        <taxon>Pseudomonadati</taxon>
        <taxon>Pseudomonadota</taxon>
        <taxon>Gammaproteobacteria</taxon>
        <taxon>Cellvibrionales</taxon>
        <taxon>Porticoccaceae</taxon>
        <taxon>SAR92 clade</taxon>
    </lineage>
</organism>
<dbReference type="PRINTS" id="PR00811">
    <property type="entry name" value="BCTERIALGSPD"/>
</dbReference>
<dbReference type="InterPro" id="IPR004845">
    <property type="entry name" value="T2SS_GspD_CS"/>
</dbReference>
<dbReference type="InterPro" id="IPR005644">
    <property type="entry name" value="NolW-like"/>
</dbReference>
<dbReference type="Pfam" id="PF00263">
    <property type="entry name" value="Secretin"/>
    <property type="match status" value="1"/>
</dbReference>
<protein>
    <submittedName>
        <fullName evidence="11">Type IV pilus secretin PilQ</fullName>
    </submittedName>
</protein>
<dbReference type="PANTHER" id="PTHR30604">
    <property type="entry name" value="PROTEIN TRANSPORT PROTEIN HOFQ"/>
    <property type="match status" value="1"/>
</dbReference>
<dbReference type="EMBL" id="CP103416">
    <property type="protein sequence ID" value="UVW34585.1"/>
    <property type="molecule type" value="Genomic_DNA"/>
</dbReference>
<dbReference type="Gene3D" id="3.30.1370.120">
    <property type="match status" value="1"/>
</dbReference>
<evidence type="ECO:0000256" key="3">
    <source>
        <dbReference type="ARBA" id="ARBA00022448"/>
    </source>
</evidence>
<reference evidence="11" key="1">
    <citation type="submission" date="2022-08" db="EMBL/GenBank/DDBJ databases">
        <title>Catabolic pathway analysis in culturable SAR92 clade bacteria reveals their overlooked roles in DMSP degradation in coastal seas.</title>
        <authorList>
            <person name="He X."/>
            <person name="Zhang X."/>
            <person name="Zhang Y."/>
        </authorList>
    </citation>
    <scope>NUCLEOTIDE SEQUENCE</scope>
    <source>
        <strain evidence="11">H455</strain>
    </source>
</reference>
<gene>
    <name evidence="11" type="primary">pilQ</name>
    <name evidence="11" type="ORF">NYF23_11280</name>
</gene>
<dbReference type="Gene3D" id="2.60.40.3470">
    <property type="match status" value="1"/>
</dbReference>
<evidence type="ECO:0000256" key="9">
    <source>
        <dbReference type="SAM" id="SignalP"/>
    </source>
</evidence>
<dbReference type="InterPro" id="IPR051808">
    <property type="entry name" value="Type_IV_pilus_biogenesis"/>
</dbReference>
<keyword evidence="5" id="KW-0653">Protein transport</keyword>
<keyword evidence="3 8" id="KW-0813">Transport</keyword>
<dbReference type="Gene3D" id="3.30.1370.130">
    <property type="match status" value="1"/>
</dbReference>
<dbReference type="InterPro" id="IPR004846">
    <property type="entry name" value="T2SS/T3SS_dom"/>
</dbReference>
<evidence type="ECO:0000313" key="11">
    <source>
        <dbReference type="EMBL" id="UVW34585.1"/>
    </source>
</evidence>
<dbReference type="NCBIfam" id="TIGR02515">
    <property type="entry name" value="IV_pilus_PilQ"/>
    <property type="match status" value="1"/>
</dbReference>
<dbReference type="InterPro" id="IPR001775">
    <property type="entry name" value="GspD/PilQ"/>
</dbReference>
<keyword evidence="12" id="KW-1185">Reference proteome</keyword>
<accession>A0ABY5TL50</accession>